<feature type="compositionally biased region" description="Basic and acidic residues" evidence="4">
    <location>
        <begin position="791"/>
        <end position="820"/>
    </location>
</feature>
<dbReference type="InterPro" id="IPR054722">
    <property type="entry name" value="PolX-like_BBD"/>
</dbReference>
<accession>F0WRL4</accession>
<dbReference type="EMBL" id="FR824261">
    <property type="protein sequence ID" value="CCA23978.1"/>
    <property type="molecule type" value="Genomic_DNA"/>
</dbReference>
<dbReference type="InterPro" id="IPR013103">
    <property type="entry name" value="RVT_2"/>
</dbReference>
<feature type="domain" description="Integrase catalytic" evidence="5">
    <location>
        <begin position="514"/>
        <end position="708"/>
    </location>
</feature>
<feature type="compositionally biased region" description="Basic and acidic residues" evidence="4">
    <location>
        <begin position="767"/>
        <end position="776"/>
    </location>
</feature>
<name>F0WRL4_9STRA</name>
<dbReference type="InterPro" id="IPR001584">
    <property type="entry name" value="Integrase_cat-core"/>
</dbReference>
<dbReference type="Pfam" id="PF07727">
    <property type="entry name" value="RVT_2"/>
    <property type="match status" value="1"/>
</dbReference>
<dbReference type="GO" id="GO:0008233">
    <property type="term" value="F:peptidase activity"/>
    <property type="evidence" value="ECO:0007669"/>
    <property type="project" value="UniProtKB-KW"/>
</dbReference>
<evidence type="ECO:0000256" key="1">
    <source>
        <dbReference type="ARBA" id="ARBA00022670"/>
    </source>
</evidence>
<dbReference type="PROSITE" id="PS50994">
    <property type="entry name" value="INTEGRASE"/>
    <property type="match status" value="1"/>
</dbReference>
<dbReference type="GO" id="GO:0046872">
    <property type="term" value="F:metal ion binding"/>
    <property type="evidence" value="ECO:0007669"/>
    <property type="project" value="UniProtKB-KW"/>
</dbReference>
<protein>
    <submittedName>
        <fullName evidence="6">OSIGBa0134J07.9 putative</fullName>
    </submittedName>
</protein>
<dbReference type="GO" id="GO:0015074">
    <property type="term" value="P:DNA integration"/>
    <property type="evidence" value="ECO:0007669"/>
    <property type="project" value="InterPro"/>
</dbReference>
<proteinExistence type="predicted"/>
<keyword evidence="3" id="KW-0378">Hydrolase</keyword>
<sequence length="1328" mass="148386">MSPTPMDQPAQHEFQAPATIQVDDDGAGIASGAGEGMARLLELIKDLKGDMGARLNSLEAHRVEDDQASDVSAGGSTFCTYAEARSGLKRNMTLASLEDEFMPGLARHHSAEPRQQRMVRVAEELSGCSWSEDIKLDVLGRYLTGKAGQHIQSQVDTWYAENSQVWYSMDRMNLKFGPRMSKSQAFKLFTSNKKESVSWSDHLLYLMAVSDSVGGAQDQVLENIAKYASSGTELQGVLLARYNPQREDYIKQAEELVQFAQFNDPAIRLGSKPTVAVVKCNESRRRRNETERKGKKPGACFKTGKEVHYKHDCTSEAKKSVTLAIADGIDATSQFILDSGSSRHLVTTKWQLSNAAKCNEECLLPNGESLRMQLKGTADFVVIVDGEAPRVKLLGAYYAENLPFNIISYGRIEERGCELRYDGHQRSVIRRSDGCDIFDVHKDTNNVLVVRVVDDKAEEAYACVVAALAEAFSSPTSDPQQGSLLDFLLRFAHLAYDTVELMASDPASVIRLTDRERPTCLTCAKRQQRRNKKSKKDTGEYASITRIGGVICSNIKGPITSFDRLGSRYLISFVDHKSNYCRVFLAKSKDKATKQFEQLTVYFEKSFDCKVHCLRTDGGDEYKVFDPFCKYAGVRHQVSEPDNQAPNEKAERMHQTLMNMVRSMIFGSGLPLSFWGDAVEYATYILNRSLTRSNEDRASPIEVLTGIKPKLTDIVIFGSPCTAIRTPKHKTLYRRGEAGLIIGKSDEVKGYRVLFTKDLVLIRQADEKAESMDKSSESGSNSDNSYDEFDEPRHNVGHREEPRADSRKLKTRGERGEQGKRTITKVVVKTPRMTMPYANRNSAMKNDRRVEWECAAHSEIESVEANDTWELVSRTKEMCPLHTKWVFKSKRNADGNFERYKARMLACGNKKSFGKNYTLTFAAVMYMTTGKVILALSQIWGVPARHGDVPNAYVKASTEPELNIYMYVPQGMKVTGDDKTVVGVYVDELLATATSQERVDEVFVLLTMLQIKDLGAVSKFLGMRITHPADFGYELDQEATIAEMLMKFGLQEAHSVMTPIGLDHDNNRREVDALLPKESAVGAASVQEFQSIVGSLLWIARCTRPDIAYAVHRVTRRANAPNTSDWQLAKRIARYLKGTMDVKLRLGERKAEGNSVVQLTSTSDADFAGDKTNRRSVSGAIIRVGGMIRVHVGVTRQARITGSARPFSELGFVVELPMKMEMDNQAAIRQMENEESSVRAKHIDIKLKFLMDYAKKGILKPVYVSTEMMAADLLTKSFSAARLRSLMKMCCLYRIVTDSSKRAVSNTQHREEGVSEKDALAEGRGVGE</sequence>
<dbReference type="CDD" id="cd09272">
    <property type="entry name" value="RNase_HI_RT_Ty1"/>
    <property type="match status" value="1"/>
</dbReference>
<dbReference type="GO" id="GO:0006508">
    <property type="term" value="P:proteolysis"/>
    <property type="evidence" value="ECO:0007669"/>
    <property type="project" value="UniProtKB-KW"/>
</dbReference>
<gene>
    <name evidence="6" type="primary">AlNc14C216G9015</name>
    <name evidence="6" type="ORF">ALNC14_101220</name>
</gene>
<dbReference type="HOGENOM" id="CLU_008648_0_0_1"/>
<reference evidence="6" key="1">
    <citation type="journal article" date="2011" name="PLoS Biol.">
        <title>Gene gain and loss during evolution of obligate parasitism in the white rust pathogen of Arabidopsis thaliana.</title>
        <authorList>
            <person name="Kemen E."/>
            <person name="Gardiner A."/>
            <person name="Schultz-Larsen T."/>
            <person name="Kemen A.C."/>
            <person name="Balmuth A.L."/>
            <person name="Robert-Seilaniantz A."/>
            <person name="Bailey K."/>
            <person name="Holub E."/>
            <person name="Studholme D.J."/>
            <person name="Maclean D."/>
            <person name="Jones J.D."/>
        </authorList>
    </citation>
    <scope>NUCLEOTIDE SEQUENCE</scope>
</reference>
<dbReference type="SUPFAM" id="SSF53098">
    <property type="entry name" value="Ribonuclease H-like"/>
    <property type="match status" value="1"/>
</dbReference>
<dbReference type="InterPro" id="IPR039537">
    <property type="entry name" value="Retrotran_Ty1/copia-like"/>
</dbReference>
<organism evidence="6">
    <name type="scientific">Albugo laibachii Nc14</name>
    <dbReference type="NCBI Taxonomy" id="890382"/>
    <lineage>
        <taxon>Eukaryota</taxon>
        <taxon>Sar</taxon>
        <taxon>Stramenopiles</taxon>
        <taxon>Oomycota</taxon>
        <taxon>Peronosporomycetes</taxon>
        <taxon>Albuginales</taxon>
        <taxon>Albuginaceae</taxon>
        <taxon>Albugo</taxon>
    </lineage>
</organism>
<dbReference type="Gene3D" id="3.30.420.10">
    <property type="entry name" value="Ribonuclease H-like superfamily/Ribonuclease H"/>
    <property type="match status" value="1"/>
</dbReference>
<evidence type="ECO:0000313" key="6">
    <source>
        <dbReference type="EMBL" id="CCA23978.1"/>
    </source>
</evidence>
<keyword evidence="1" id="KW-0645">Protease</keyword>
<feature type="region of interest" description="Disordered" evidence="4">
    <location>
        <begin position="1"/>
        <end position="28"/>
    </location>
</feature>
<dbReference type="PANTHER" id="PTHR42648:SF28">
    <property type="entry name" value="TRANSPOSON-ENCODED PROTEIN WITH RIBONUCLEASE H-LIKE AND RETROVIRUS ZINC FINGER-LIKE DOMAINS"/>
    <property type="match status" value="1"/>
</dbReference>
<dbReference type="InterPro" id="IPR012337">
    <property type="entry name" value="RNaseH-like_sf"/>
</dbReference>
<dbReference type="Pfam" id="PF22936">
    <property type="entry name" value="Pol_BBD"/>
    <property type="match status" value="1"/>
</dbReference>
<keyword evidence="2" id="KW-0479">Metal-binding</keyword>
<feature type="compositionally biased region" description="Basic and acidic residues" evidence="4">
    <location>
        <begin position="1308"/>
        <end position="1328"/>
    </location>
</feature>
<reference evidence="6" key="2">
    <citation type="submission" date="2011-02" db="EMBL/GenBank/DDBJ databases">
        <authorList>
            <person name="MacLean D."/>
        </authorList>
    </citation>
    <scope>NUCLEOTIDE SEQUENCE</scope>
</reference>
<dbReference type="PANTHER" id="PTHR42648">
    <property type="entry name" value="TRANSPOSASE, PUTATIVE-RELATED"/>
    <property type="match status" value="1"/>
</dbReference>
<evidence type="ECO:0000256" key="3">
    <source>
        <dbReference type="ARBA" id="ARBA00022801"/>
    </source>
</evidence>
<feature type="region of interest" description="Disordered" evidence="4">
    <location>
        <begin position="767"/>
        <end position="820"/>
    </location>
</feature>
<evidence type="ECO:0000256" key="2">
    <source>
        <dbReference type="ARBA" id="ARBA00022723"/>
    </source>
</evidence>
<dbReference type="InterPro" id="IPR036397">
    <property type="entry name" value="RNaseH_sf"/>
</dbReference>
<dbReference type="GO" id="GO:0003676">
    <property type="term" value="F:nucleic acid binding"/>
    <property type="evidence" value="ECO:0007669"/>
    <property type="project" value="InterPro"/>
</dbReference>
<feature type="region of interest" description="Disordered" evidence="4">
    <location>
        <begin position="1304"/>
        <end position="1328"/>
    </location>
</feature>
<evidence type="ECO:0000256" key="4">
    <source>
        <dbReference type="SAM" id="MobiDB-lite"/>
    </source>
</evidence>
<evidence type="ECO:0000259" key="5">
    <source>
        <dbReference type="PROSITE" id="PS50994"/>
    </source>
</evidence>